<dbReference type="EMBL" id="CAXLJM020000014">
    <property type="protein sequence ID" value="CAL8080458.1"/>
    <property type="molecule type" value="Genomic_DNA"/>
</dbReference>
<evidence type="ECO:0000313" key="2">
    <source>
        <dbReference type="EMBL" id="CAL8080458.1"/>
    </source>
</evidence>
<protein>
    <recommendedName>
        <fullName evidence="4">Gustatory receptor</fullName>
    </recommendedName>
</protein>
<sequence>MPKTRRRSSFWTKELTSSPHRIEVATLNILQEQELNISADETDVGATENNGVGTSPDVLIPDSPTGTESKVANVLEDLENLGSSRTRAKHYLEHYFDFLHCLGLASFKAYWKDKITATFVMHQIPVCIFGVVTLITAFIKGIFGWVFSRYQSSLSESVLDGSFTMSLSLFVWTTNGTKFDEQASVLYGLYGETFSPTTVFFGCMKTAMDFFGELSDSVINDVMFISATTIYNLAIEFQLQMERNEKITDILKQYKQLQKVSTCIEEAFGGLFKLSHANNLLSCGYLVLILVSDIDYPIKTIFVILQIVKVEVACYLTIKASSVNKCFRQYVRDSIIDSETTDVDMKLTALAVLDESLESPIGLGSENFFIDETFVLKFATMVGTFSLFLIESERKSKLGFSPPSCNFEQVIAEMRRIIIFVLLAIFASFTSMHVALAAKRNKSSNAEELKENAMKALDRARG</sequence>
<keyword evidence="1" id="KW-0472">Membrane</keyword>
<feature type="transmembrane region" description="Helical" evidence="1">
    <location>
        <begin position="417"/>
        <end position="438"/>
    </location>
</feature>
<accession>A0ABP1PYQ8</accession>
<organism evidence="2 3">
    <name type="scientific">Orchesella dallaii</name>
    <dbReference type="NCBI Taxonomy" id="48710"/>
    <lineage>
        <taxon>Eukaryota</taxon>
        <taxon>Metazoa</taxon>
        <taxon>Ecdysozoa</taxon>
        <taxon>Arthropoda</taxon>
        <taxon>Hexapoda</taxon>
        <taxon>Collembola</taxon>
        <taxon>Entomobryomorpha</taxon>
        <taxon>Entomobryoidea</taxon>
        <taxon>Orchesellidae</taxon>
        <taxon>Orchesellinae</taxon>
        <taxon>Orchesella</taxon>
    </lineage>
</organism>
<keyword evidence="3" id="KW-1185">Reference proteome</keyword>
<name>A0ABP1PYQ8_9HEXA</name>
<keyword evidence="1" id="KW-0812">Transmembrane</keyword>
<dbReference type="Proteomes" id="UP001642540">
    <property type="component" value="Unassembled WGS sequence"/>
</dbReference>
<keyword evidence="1" id="KW-1133">Transmembrane helix</keyword>
<gene>
    <name evidence="2" type="ORF">ODALV1_LOCUS4651</name>
</gene>
<evidence type="ECO:0000256" key="1">
    <source>
        <dbReference type="SAM" id="Phobius"/>
    </source>
</evidence>
<evidence type="ECO:0000313" key="3">
    <source>
        <dbReference type="Proteomes" id="UP001642540"/>
    </source>
</evidence>
<evidence type="ECO:0008006" key="4">
    <source>
        <dbReference type="Google" id="ProtNLM"/>
    </source>
</evidence>
<reference evidence="2 3" key="1">
    <citation type="submission" date="2024-08" db="EMBL/GenBank/DDBJ databases">
        <authorList>
            <person name="Cucini C."/>
            <person name="Frati F."/>
        </authorList>
    </citation>
    <scope>NUCLEOTIDE SEQUENCE [LARGE SCALE GENOMIC DNA]</scope>
</reference>
<proteinExistence type="predicted"/>
<feature type="transmembrane region" description="Helical" evidence="1">
    <location>
        <begin position="123"/>
        <end position="147"/>
    </location>
</feature>
<comment type="caution">
    <text evidence="2">The sequence shown here is derived from an EMBL/GenBank/DDBJ whole genome shotgun (WGS) entry which is preliminary data.</text>
</comment>